<dbReference type="AlphaFoldDB" id="A0A317EDJ9"/>
<keyword evidence="4" id="KW-0808">Transferase</keyword>
<dbReference type="UniPathway" id="UPA00223">
    <property type="reaction ID" value="UER00717"/>
</dbReference>
<sequence>MDEWIDRAEALALLNVKAQTLYAYVSRGLIQVRPDPAHVRRSLYRAEDVAALGRRRTRSRKPAAIAAGSMAWGEPSITTSLSTVQHGRLIYRGQDAARLGDGASLEQVAALLWDIAAEPVFIPAPGAGPPGPPFAALAALVPDSRSSAGRGADRLARDAQAAIGALAAACGLGDGPVPLHRRLAAHWRIGGDGADLLRRALVLLADHELNASTFAARVAASTGAPLAACLLAGLCALSGPRHGGAAGALARLLAEAERTGAAAAVDGWLDRHGGTLPGFGHPLYPGGDIRAHSLLARLEPDAPPARLAAAVLAATGQRPNIDYALMVLARTLALPEDAPFVLFLLGRSVGWAAHAMEQAKDHAIIRPRAVYAGAPIKV</sequence>
<evidence type="ECO:0000256" key="4">
    <source>
        <dbReference type="ARBA" id="ARBA00022679"/>
    </source>
</evidence>
<dbReference type="Pfam" id="PF00285">
    <property type="entry name" value="Citrate_synt"/>
    <property type="match status" value="1"/>
</dbReference>
<dbReference type="CDD" id="cd06102">
    <property type="entry name" value="citrate_synt_like_2"/>
    <property type="match status" value="1"/>
</dbReference>
<proteinExistence type="inferred from homology"/>
<name>A0A317EDJ9_9PROT</name>
<protein>
    <recommendedName>
        <fullName evidence="3">citrate synthase (unknown stereospecificity)</fullName>
        <ecNumber evidence="3">2.3.3.16</ecNumber>
    </recommendedName>
</protein>
<dbReference type="GO" id="GO:0006099">
    <property type="term" value="P:tricarboxylic acid cycle"/>
    <property type="evidence" value="ECO:0007669"/>
    <property type="project" value="UniProtKB-UniPathway"/>
</dbReference>
<accession>A0A317EDJ9</accession>
<dbReference type="GO" id="GO:0005975">
    <property type="term" value="P:carbohydrate metabolic process"/>
    <property type="evidence" value="ECO:0007669"/>
    <property type="project" value="TreeGrafter"/>
</dbReference>
<dbReference type="Gene3D" id="1.10.580.10">
    <property type="entry name" value="Citrate Synthase, domain 1"/>
    <property type="match status" value="1"/>
</dbReference>
<dbReference type="InterPro" id="IPR036969">
    <property type="entry name" value="Citrate_synthase_sf"/>
</dbReference>
<keyword evidence="6" id="KW-1185">Reference proteome</keyword>
<gene>
    <name evidence="5" type="ORF">DKG75_02355</name>
</gene>
<dbReference type="OrthoDB" id="9786046at2"/>
<dbReference type="PANTHER" id="PTHR11739">
    <property type="entry name" value="CITRATE SYNTHASE"/>
    <property type="match status" value="1"/>
</dbReference>
<dbReference type="RefSeq" id="WP_109919466.1">
    <property type="nucleotide sequence ID" value="NZ_QGLF01000001.1"/>
</dbReference>
<dbReference type="GO" id="GO:0005829">
    <property type="term" value="C:cytosol"/>
    <property type="evidence" value="ECO:0007669"/>
    <property type="project" value="TreeGrafter"/>
</dbReference>
<comment type="similarity">
    <text evidence="2">Belongs to the citrate synthase family.</text>
</comment>
<evidence type="ECO:0000256" key="3">
    <source>
        <dbReference type="ARBA" id="ARBA00012972"/>
    </source>
</evidence>
<evidence type="ECO:0000313" key="5">
    <source>
        <dbReference type="EMBL" id="PWR23433.1"/>
    </source>
</evidence>
<comment type="pathway">
    <text evidence="1">Carbohydrate metabolism; tricarboxylic acid cycle; isocitrate from oxaloacetate: step 1/2.</text>
</comment>
<dbReference type="InterPro" id="IPR016142">
    <property type="entry name" value="Citrate_synth-like_lrg_a-sub"/>
</dbReference>
<organism evidence="5 6">
    <name type="scientific">Zavarzinia compransoris</name>
    <dbReference type="NCBI Taxonomy" id="1264899"/>
    <lineage>
        <taxon>Bacteria</taxon>
        <taxon>Pseudomonadati</taxon>
        <taxon>Pseudomonadota</taxon>
        <taxon>Alphaproteobacteria</taxon>
        <taxon>Rhodospirillales</taxon>
        <taxon>Zavarziniaceae</taxon>
        <taxon>Zavarzinia</taxon>
    </lineage>
</organism>
<evidence type="ECO:0000256" key="1">
    <source>
        <dbReference type="ARBA" id="ARBA00004751"/>
    </source>
</evidence>
<dbReference type="EMBL" id="QGLF01000001">
    <property type="protein sequence ID" value="PWR23433.1"/>
    <property type="molecule type" value="Genomic_DNA"/>
</dbReference>
<dbReference type="Proteomes" id="UP000246077">
    <property type="component" value="Unassembled WGS sequence"/>
</dbReference>
<dbReference type="InterPro" id="IPR016143">
    <property type="entry name" value="Citrate_synth-like_sm_a-sub"/>
</dbReference>
<dbReference type="GO" id="GO:0036440">
    <property type="term" value="F:citrate synthase activity"/>
    <property type="evidence" value="ECO:0007669"/>
    <property type="project" value="UniProtKB-EC"/>
</dbReference>
<dbReference type="EC" id="2.3.3.16" evidence="3"/>
<reference evidence="6" key="1">
    <citation type="submission" date="2018-05" db="EMBL/GenBank/DDBJ databases">
        <title>Zavarzinia sp. HR-AS.</title>
        <authorList>
            <person name="Lee Y."/>
            <person name="Jeon C.O."/>
        </authorList>
    </citation>
    <scope>NUCLEOTIDE SEQUENCE [LARGE SCALE GENOMIC DNA]</scope>
    <source>
        <strain evidence="6">DSM 1231</strain>
    </source>
</reference>
<dbReference type="InterPro" id="IPR002020">
    <property type="entry name" value="Citrate_synthase"/>
</dbReference>
<dbReference type="Gene3D" id="1.10.230.10">
    <property type="entry name" value="Cytochrome P450-Terp, domain 2"/>
    <property type="match status" value="1"/>
</dbReference>
<evidence type="ECO:0000313" key="6">
    <source>
        <dbReference type="Proteomes" id="UP000246077"/>
    </source>
</evidence>
<evidence type="ECO:0000256" key="2">
    <source>
        <dbReference type="ARBA" id="ARBA00010566"/>
    </source>
</evidence>
<dbReference type="SUPFAM" id="SSF48256">
    <property type="entry name" value="Citrate synthase"/>
    <property type="match status" value="1"/>
</dbReference>
<comment type="caution">
    <text evidence="5">The sequence shown here is derived from an EMBL/GenBank/DDBJ whole genome shotgun (WGS) entry which is preliminary data.</text>
</comment>
<dbReference type="PANTHER" id="PTHR11739:SF4">
    <property type="entry name" value="CITRATE SYNTHASE, PEROXISOMAL"/>
    <property type="match status" value="1"/>
</dbReference>